<gene>
    <name evidence="9" type="ORF">SAMN02745120_2168</name>
</gene>
<evidence type="ECO:0000256" key="7">
    <source>
        <dbReference type="RuleBase" id="RU003797"/>
    </source>
</evidence>
<keyword evidence="10" id="KW-1185">Reference proteome</keyword>
<dbReference type="PROSITE" id="PS01302">
    <property type="entry name" value="UPF0758"/>
    <property type="match status" value="1"/>
</dbReference>
<dbReference type="Pfam" id="PF20582">
    <property type="entry name" value="UPF0758_N"/>
    <property type="match status" value="1"/>
</dbReference>
<name>A0A1T5CGE5_9FIRM</name>
<dbReference type="RefSeq" id="WP_079589983.1">
    <property type="nucleotide sequence ID" value="NZ_FUYN01000005.1"/>
</dbReference>
<keyword evidence="3" id="KW-0479">Metal-binding</keyword>
<dbReference type="InterPro" id="IPR025657">
    <property type="entry name" value="RadC_JAB"/>
</dbReference>
<dbReference type="InterPro" id="IPR010994">
    <property type="entry name" value="RuvA_2-like"/>
</dbReference>
<dbReference type="EMBL" id="FUYN01000005">
    <property type="protein sequence ID" value="SKB58426.1"/>
    <property type="molecule type" value="Genomic_DNA"/>
</dbReference>
<evidence type="ECO:0000256" key="2">
    <source>
        <dbReference type="ARBA" id="ARBA00022670"/>
    </source>
</evidence>
<dbReference type="PROSITE" id="PS50249">
    <property type="entry name" value="MPN"/>
    <property type="match status" value="1"/>
</dbReference>
<keyword evidence="6" id="KW-0482">Metalloprotease</keyword>
<protein>
    <submittedName>
        <fullName evidence="9">DNA replication and repair protein RadC</fullName>
    </submittedName>
</protein>
<dbReference type="PANTHER" id="PTHR30471">
    <property type="entry name" value="DNA REPAIR PROTEIN RADC"/>
    <property type="match status" value="1"/>
</dbReference>
<dbReference type="SUPFAM" id="SSF47781">
    <property type="entry name" value="RuvA domain 2-like"/>
    <property type="match status" value="1"/>
</dbReference>
<feature type="domain" description="MPN" evidence="8">
    <location>
        <begin position="106"/>
        <end position="228"/>
    </location>
</feature>
<evidence type="ECO:0000256" key="1">
    <source>
        <dbReference type="ARBA" id="ARBA00010243"/>
    </source>
</evidence>
<dbReference type="GO" id="GO:0006508">
    <property type="term" value="P:proteolysis"/>
    <property type="evidence" value="ECO:0007669"/>
    <property type="project" value="UniProtKB-KW"/>
</dbReference>
<reference evidence="10" key="1">
    <citation type="submission" date="2017-02" db="EMBL/GenBank/DDBJ databases">
        <authorList>
            <person name="Varghese N."/>
            <person name="Submissions S."/>
        </authorList>
    </citation>
    <scope>NUCLEOTIDE SEQUENCE [LARGE SCALE GENOMIC DNA]</scope>
    <source>
        <strain evidence="10">ATCC 35199</strain>
    </source>
</reference>
<dbReference type="Pfam" id="PF04002">
    <property type="entry name" value="RadC"/>
    <property type="match status" value="1"/>
</dbReference>
<dbReference type="CDD" id="cd08071">
    <property type="entry name" value="MPN_DUF2466"/>
    <property type="match status" value="1"/>
</dbReference>
<evidence type="ECO:0000256" key="4">
    <source>
        <dbReference type="ARBA" id="ARBA00022801"/>
    </source>
</evidence>
<dbReference type="InterPro" id="IPR037518">
    <property type="entry name" value="MPN"/>
</dbReference>
<evidence type="ECO:0000313" key="9">
    <source>
        <dbReference type="EMBL" id="SKB58426.1"/>
    </source>
</evidence>
<dbReference type="InterPro" id="IPR020891">
    <property type="entry name" value="UPF0758_CS"/>
</dbReference>
<dbReference type="Proteomes" id="UP000243406">
    <property type="component" value="Unassembled WGS sequence"/>
</dbReference>
<accession>A0A1T5CGE5</accession>
<comment type="similarity">
    <text evidence="1 7">Belongs to the UPF0758 family.</text>
</comment>
<organism evidence="9 10">
    <name type="scientific">Acetoanaerobium noterae</name>
    <dbReference type="NCBI Taxonomy" id="745369"/>
    <lineage>
        <taxon>Bacteria</taxon>
        <taxon>Bacillati</taxon>
        <taxon>Bacillota</taxon>
        <taxon>Clostridia</taxon>
        <taxon>Peptostreptococcales</taxon>
        <taxon>Filifactoraceae</taxon>
        <taxon>Acetoanaerobium</taxon>
    </lineage>
</organism>
<evidence type="ECO:0000256" key="6">
    <source>
        <dbReference type="ARBA" id="ARBA00023049"/>
    </source>
</evidence>
<dbReference type="NCBIfam" id="NF000642">
    <property type="entry name" value="PRK00024.1"/>
    <property type="match status" value="1"/>
</dbReference>
<proteinExistence type="inferred from homology"/>
<evidence type="ECO:0000313" key="10">
    <source>
        <dbReference type="Proteomes" id="UP000243406"/>
    </source>
</evidence>
<dbReference type="Gene3D" id="3.40.140.10">
    <property type="entry name" value="Cytidine Deaminase, domain 2"/>
    <property type="match status" value="1"/>
</dbReference>
<dbReference type="NCBIfam" id="TIGR00608">
    <property type="entry name" value="radc"/>
    <property type="match status" value="1"/>
</dbReference>
<dbReference type="InterPro" id="IPR046778">
    <property type="entry name" value="UPF0758_N"/>
</dbReference>
<dbReference type="GO" id="GO:0046872">
    <property type="term" value="F:metal ion binding"/>
    <property type="evidence" value="ECO:0007669"/>
    <property type="project" value="UniProtKB-KW"/>
</dbReference>
<sequence>MIGGNLIKDIIKDERPRETLLKKGETYLSDSELLAILINNGTRDKSAITLAREIIETSDGIRNLSNITVEELSKIKGIGLAKACRIISALELGRRVSVASEMQKFKISSPQDIGNVYMEELRYKKKEIFRVVLLNTKNVIIGSKDISEGSLNASIVHPREVFLEAIKKSANKMILMHNHPSGDPTPSSEDINITKRLISAGQIVGIEILDHVIIGDGSFYSFKENGQI</sequence>
<evidence type="ECO:0000256" key="3">
    <source>
        <dbReference type="ARBA" id="ARBA00022723"/>
    </source>
</evidence>
<keyword evidence="4" id="KW-0378">Hydrolase</keyword>
<keyword evidence="2" id="KW-0645">Protease</keyword>
<evidence type="ECO:0000259" key="8">
    <source>
        <dbReference type="PROSITE" id="PS50249"/>
    </source>
</evidence>
<dbReference type="OrthoDB" id="9804482at2"/>
<keyword evidence="5" id="KW-0862">Zinc</keyword>
<dbReference type="InterPro" id="IPR001405">
    <property type="entry name" value="UPF0758"/>
</dbReference>
<evidence type="ECO:0000256" key="5">
    <source>
        <dbReference type="ARBA" id="ARBA00022833"/>
    </source>
</evidence>
<dbReference type="AlphaFoldDB" id="A0A1T5CGE5"/>
<dbReference type="PANTHER" id="PTHR30471:SF3">
    <property type="entry name" value="UPF0758 PROTEIN YEES-RELATED"/>
    <property type="match status" value="1"/>
</dbReference>
<dbReference type="GO" id="GO:0008237">
    <property type="term" value="F:metallopeptidase activity"/>
    <property type="evidence" value="ECO:0007669"/>
    <property type="project" value="UniProtKB-KW"/>
</dbReference>